<name>A0A2B4RI84_STYPI</name>
<keyword evidence="3" id="KW-1185">Reference proteome</keyword>
<protein>
    <submittedName>
        <fullName evidence="2">Uncharacterized protein</fullName>
    </submittedName>
</protein>
<evidence type="ECO:0000313" key="2">
    <source>
        <dbReference type="EMBL" id="PFX15962.1"/>
    </source>
</evidence>
<dbReference type="Proteomes" id="UP000225706">
    <property type="component" value="Unassembled WGS sequence"/>
</dbReference>
<dbReference type="AlphaFoldDB" id="A0A2B4RI84"/>
<comment type="caution">
    <text evidence="2">The sequence shown here is derived from an EMBL/GenBank/DDBJ whole genome shotgun (WGS) entry which is preliminary data.</text>
</comment>
<feature type="region of interest" description="Disordered" evidence="1">
    <location>
        <begin position="124"/>
        <end position="149"/>
    </location>
</feature>
<proteinExistence type="predicted"/>
<reference evidence="3" key="1">
    <citation type="journal article" date="2017" name="bioRxiv">
        <title>Comparative analysis of the genomes of Stylophora pistillata and Acropora digitifera provides evidence for extensive differences between species of corals.</title>
        <authorList>
            <person name="Voolstra C.R."/>
            <person name="Li Y."/>
            <person name="Liew Y.J."/>
            <person name="Baumgarten S."/>
            <person name="Zoccola D."/>
            <person name="Flot J.-F."/>
            <person name="Tambutte S."/>
            <person name="Allemand D."/>
            <person name="Aranda M."/>
        </authorList>
    </citation>
    <scope>NUCLEOTIDE SEQUENCE [LARGE SCALE GENOMIC DNA]</scope>
</reference>
<evidence type="ECO:0000313" key="3">
    <source>
        <dbReference type="Proteomes" id="UP000225706"/>
    </source>
</evidence>
<gene>
    <name evidence="2" type="ORF">AWC38_SpisGene19790</name>
</gene>
<evidence type="ECO:0000256" key="1">
    <source>
        <dbReference type="SAM" id="MobiDB-lite"/>
    </source>
</evidence>
<organism evidence="2 3">
    <name type="scientific">Stylophora pistillata</name>
    <name type="common">Smooth cauliflower coral</name>
    <dbReference type="NCBI Taxonomy" id="50429"/>
    <lineage>
        <taxon>Eukaryota</taxon>
        <taxon>Metazoa</taxon>
        <taxon>Cnidaria</taxon>
        <taxon>Anthozoa</taxon>
        <taxon>Hexacorallia</taxon>
        <taxon>Scleractinia</taxon>
        <taxon>Astrocoeniina</taxon>
        <taxon>Pocilloporidae</taxon>
        <taxon>Stylophora</taxon>
    </lineage>
</organism>
<sequence>MESIQRQATRVICGSEKEYQERLGVLKAPSLELRRKFICSVQIGLQNRKRATKFAGHPTEVQLRSPIKKIFEEHEKTTIKALRSTNKRNIKTRSKSKPKKTAVPTADLARLPFLQMVKTSRDTKKCTDNCSESKAETGAKKDPHAKEMKRTPAKGCNLLPIIHRSTITIKKVKEMPRVIAKEEGQVKKRKTKKVARSKSTGEVIANKNFAPKIKPRAKSCRQKRAKQILCTEKLVMEKPTQEKLAKETLLKKQLITKRLTKGKLHTEGLQVETFTKEKKCNKTVVNNELLVGEKFASSEPSPSSDKMPSKPLDSVHSILLSQTKSAIAFKVLTDGEHNDTVVLSARVPRRLRKLDNPPQLTAEMVTAKQLAVQENRLKELERVRNCARACSRPVERSTIVHLLALNYAVLRKGLEVQESL</sequence>
<dbReference type="EMBL" id="LSMT01000590">
    <property type="protein sequence ID" value="PFX15962.1"/>
    <property type="molecule type" value="Genomic_DNA"/>
</dbReference>
<accession>A0A2B4RI84</accession>